<gene>
    <name evidence="2" type="ORF">LADA_0A00166G</name>
</gene>
<protein>
    <submittedName>
        <fullName evidence="2">LADA_0A00166g1_1</fullName>
    </submittedName>
</protein>
<dbReference type="STRING" id="1266660.A0A1G4ILD3"/>
<reference evidence="2 3" key="1">
    <citation type="submission" date="2016-03" db="EMBL/GenBank/DDBJ databases">
        <authorList>
            <person name="Devillers H."/>
        </authorList>
    </citation>
    <scope>NUCLEOTIDE SEQUENCE [LARGE SCALE GENOMIC DNA]</scope>
    <source>
        <strain evidence="2">CBS 10888</strain>
    </source>
</reference>
<keyword evidence="3" id="KW-1185">Reference proteome</keyword>
<feature type="transmembrane region" description="Helical" evidence="1">
    <location>
        <begin position="77"/>
        <end position="101"/>
    </location>
</feature>
<dbReference type="EMBL" id="LT598460">
    <property type="protein sequence ID" value="SCU77382.1"/>
    <property type="molecule type" value="Genomic_DNA"/>
</dbReference>
<evidence type="ECO:0000313" key="2">
    <source>
        <dbReference type="EMBL" id="SCU77382.1"/>
    </source>
</evidence>
<accession>A0A1G4ILD3</accession>
<keyword evidence="1" id="KW-0472">Membrane</keyword>
<keyword evidence="1" id="KW-1133">Transmembrane helix</keyword>
<dbReference type="AlphaFoldDB" id="A0A1G4ILD3"/>
<keyword evidence="1" id="KW-0812">Transmembrane</keyword>
<proteinExistence type="predicted"/>
<organism evidence="2 3">
    <name type="scientific">Lachancea dasiensis</name>
    <dbReference type="NCBI Taxonomy" id="1072105"/>
    <lineage>
        <taxon>Eukaryota</taxon>
        <taxon>Fungi</taxon>
        <taxon>Dikarya</taxon>
        <taxon>Ascomycota</taxon>
        <taxon>Saccharomycotina</taxon>
        <taxon>Saccharomycetes</taxon>
        <taxon>Saccharomycetales</taxon>
        <taxon>Saccharomycetaceae</taxon>
        <taxon>Lachancea</taxon>
    </lineage>
</organism>
<sequence length="152" mass="15825">MSTAVSVTKDTKLNQFFTANRLALLAGALVGLAILITIWALNLDFNAGTTFIAMAGAKGAHKYIVHLSKRASWSKVSVIRAIIILLFFGVFGSATTLYANACGPAITDAVGITKDTNDQDNIAACAISGGLLAAALFIVTTITAYGLEAGWI</sequence>
<dbReference type="OrthoDB" id="10646259at2759"/>
<name>A0A1G4ILD3_9SACH</name>
<dbReference type="Proteomes" id="UP000190274">
    <property type="component" value="Chromosome A"/>
</dbReference>
<feature type="transmembrane region" description="Helical" evidence="1">
    <location>
        <begin position="121"/>
        <end position="147"/>
    </location>
</feature>
<feature type="transmembrane region" description="Helical" evidence="1">
    <location>
        <begin position="22"/>
        <end position="41"/>
    </location>
</feature>
<evidence type="ECO:0000256" key="1">
    <source>
        <dbReference type="SAM" id="Phobius"/>
    </source>
</evidence>
<evidence type="ECO:0000313" key="3">
    <source>
        <dbReference type="Proteomes" id="UP000190274"/>
    </source>
</evidence>